<evidence type="ECO:0000313" key="3">
    <source>
        <dbReference type="Proteomes" id="UP000245430"/>
    </source>
</evidence>
<protein>
    <recommendedName>
        <fullName evidence="4">Zinc-dependent peptidase</fullName>
    </recommendedName>
</protein>
<name>A0A316DML0_9FLAO</name>
<feature type="transmembrane region" description="Helical" evidence="1">
    <location>
        <begin position="12"/>
        <end position="32"/>
    </location>
</feature>
<dbReference type="OrthoDB" id="9786424at2"/>
<sequence>MLLIAPEQDYYIGLFILVVLLGFLLVIVSIWLRQIAVSVFDGIEMGSIFITKRPVFIYFYPFLNKLSPKQESILKQQFTFYNRLNKRKRAYFKHRVAAFIKQKQFVGNDGFLITDEVKVLISATAVMLTFGFRDYIIKSIKTIIVYPTQYYSTVNDDYHKGEFHVNLKTLVLSWDNFMDGFRIEDDKLNLAIHEFAHAIHFNSIYQNDINSVIFLDTFNELRELLSNNDSLRSRLVHSEYLRNYAFTNDFELLAVILETFIESPNEFKKYFPKIYGLVKQMLNFNFSGY</sequence>
<evidence type="ECO:0000256" key="1">
    <source>
        <dbReference type="SAM" id="Phobius"/>
    </source>
</evidence>
<keyword evidence="1" id="KW-0812">Transmembrane</keyword>
<evidence type="ECO:0008006" key="4">
    <source>
        <dbReference type="Google" id="ProtNLM"/>
    </source>
</evidence>
<dbReference type="EMBL" id="QGGP01000003">
    <property type="protein sequence ID" value="PWK19135.1"/>
    <property type="molecule type" value="Genomic_DNA"/>
</dbReference>
<dbReference type="InterPro" id="IPR010384">
    <property type="entry name" value="MtfA_fam"/>
</dbReference>
<dbReference type="GO" id="GO:0005829">
    <property type="term" value="C:cytosol"/>
    <property type="evidence" value="ECO:0007669"/>
    <property type="project" value="TreeGrafter"/>
</dbReference>
<dbReference type="InterPro" id="IPR042252">
    <property type="entry name" value="MtfA_N"/>
</dbReference>
<dbReference type="Gene3D" id="1.10.472.150">
    <property type="entry name" value="Glucose-regulated metallo-peptidase M90, N-terminal domain"/>
    <property type="match status" value="1"/>
</dbReference>
<dbReference type="GO" id="GO:0004177">
    <property type="term" value="F:aminopeptidase activity"/>
    <property type="evidence" value="ECO:0007669"/>
    <property type="project" value="TreeGrafter"/>
</dbReference>
<accession>A0A316DML0</accession>
<keyword evidence="3" id="KW-1185">Reference proteome</keyword>
<dbReference type="Pfam" id="PF06167">
    <property type="entry name" value="Peptidase_M90"/>
    <property type="match status" value="1"/>
</dbReference>
<reference evidence="2 3" key="1">
    <citation type="submission" date="2018-05" db="EMBL/GenBank/DDBJ databases">
        <title>Genomic Encyclopedia of Archaeal and Bacterial Type Strains, Phase II (KMG-II): from individual species to whole genera.</title>
        <authorList>
            <person name="Goeker M."/>
        </authorList>
    </citation>
    <scope>NUCLEOTIDE SEQUENCE [LARGE SCALE GENOMIC DNA]</scope>
    <source>
        <strain evidence="2 3">DSM 22637</strain>
    </source>
</reference>
<comment type="caution">
    <text evidence="2">The sequence shown here is derived from an EMBL/GenBank/DDBJ whole genome shotgun (WGS) entry which is preliminary data.</text>
</comment>
<organism evidence="2 3">
    <name type="scientific">Xanthomarina spongicola</name>
    <dbReference type="NCBI Taxonomy" id="570520"/>
    <lineage>
        <taxon>Bacteria</taxon>
        <taxon>Pseudomonadati</taxon>
        <taxon>Bacteroidota</taxon>
        <taxon>Flavobacteriia</taxon>
        <taxon>Flavobacteriales</taxon>
        <taxon>Flavobacteriaceae</taxon>
        <taxon>Xanthomarina</taxon>
    </lineage>
</organism>
<dbReference type="PANTHER" id="PTHR30164:SF2">
    <property type="entry name" value="PROTEIN MTFA"/>
    <property type="match status" value="1"/>
</dbReference>
<dbReference type="PANTHER" id="PTHR30164">
    <property type="entry name" value="MTFA PEPTIDASE"/>
    <property type="match status" value="1"/>
</dbReference>
<gene>
    <name evidence="2" type="ORF">LX78_01615</name>
</gene>
<dbReference type="AlphaFoldDB" id="A0A316DML0"/>
<dbReference type="SUPFAM" id="SSF55486">
    <property type="entry name" value="Metalloproteases ('zincins'), catalytic domain"/>
    <property type="match status" value="1"/>
</dbReference>
<dbReference type="CDD" id="cd20170">
    <property type="entry name" value="Peptidase_M90-like"/>
    <property type="match status" value="1"/>
</dbReference>
<dbReference type="Proteomes" id="UP000245430">
    <property type="component" value="Unassembled WGS sequence"/>
</dbReference>
<keyword evidence="1" id="KW-0472">Membrane</keyword>
<keyword evidence="1" id="KW-1133">Transmembrane helix</keyword>
<dbReference type="RefSeq" id="WP_109682134.1">
    <property type="nucleotide sequence ID" value="NZ_QGGP01000003.1"/>
</dbReference>
<evidence type="ECO:0000313" key="2">
    <source>
        <dbReference type="EMBL" id="PWK19135.1"/>
    </source>
</evidence>
<proteinExistence type="predicted"/>